<gene>
    <name evidence="2" type="ORF">ARMGADRAFT_94766</name>
</gene>
<evidence type="ECO:0000313" key="2">
    <source>
        <dbReference type="EMBL" id="PBK79964.1"/>
    </source>
</evidence>
<dbReference type="OrthoDB" id="3158487at2759"/>
<dbReference type="Proteomes" id="UP000217790">
    <property type="component" value="Unassembled WGS sequence"/>
</dbReference>
<accession>A0A2H3CF59</accession>
<dbReference type="EMBL" id="KZ293755">
    <property type="protein sequence ID" value="PBK79964.1"/>
    <property type="molecule type" value="Genomic_DNA"/>
</dbReference>
<organism evidence="2 3">
    <name type="scientific">Armillaria gallica</name>
    <name type="common">Bulbous honey fungus</name>
    <name type="synonym">Armillaria bulbosa</name>
    <dbReference type="NCBI Taxonomy" id="47427"/>
    <lineage>
        <taxon>Eukaryota</taxon>
        <taxon>Fungi</taxon>
        <taxon>Dikarya</taxon>
        <taxon>Basidiomycota</taxon>
        <taxon>Agaricomycotina</taxon>
        <taxon>Agaricomycetes</taxon>
        <taxon>Agaricomycetidae</taxon>
        <taxon>Agaricales</taxon>
        <taxon>Marasmiineae</taxon>
        <taxon>Physalacriaceae</taxon>
        <taxon>Armillaria</taxon>
    </lineage>
</organism>
<keyword evidence="1" id="KW-0812">Transmembrane</keyword>
<sequence>MITKTQGEEDVELLASSHSGHGKPGFRVRAPQQRPAISILLSGPILTMVGLIVGAALISGVHHFTLIFFKGRCVEGRFSQFWMKNISNVLSIVVQTLCVASISVSLTQLIWWFLRRQPFTVAQLDQLFSLPGCLPTLRLVLSKSSWRILPIIFISTLIPVYTFVSILAPNALEVGPASPKTQTLTVPTIFYGRDPLEQGWAYPRNPANCFYQLTSNFERVLGSSMRFDSLLGWSAPLGCESGCNYTMEYSAPALRCSIMDTKGILYDNASSPSQPLARLWISENQAGVYNATTEVVNSNADIAVS</sequence>
<feature type="transmembrane region" description="Helical" evidence="1">
    <location>
        <begin position="89"/>
        <end position="114"/>
    </location>
</feature>
<proteinExistence type="predicted"/>
<dbReference type="STRING" id="47427.A0A2H3CF59"/>
<keyword evidence="1" id="KW-0472">Membrane</keyword>
<keyword evidence="3" id="KW-1185">Reference proteome</keyword>
<name>A0A2H3CF59_ARMGA</name>
<dbReference type="AlphaFoldDB" id="A0A2H3CF59"/>
<evidence type="ECO:0000313" key="3">
    <source>
        <dbReference type="Proteomes" id="UP000217790"/>
    </source>
</evidence>
<reference evidence="3" key="1">
    <citation type="journal article" date="2017" name="Nat. Ecol. Evol.">
        <title>Genome expansion and lineage-specific genetic innovations in the forest pathogenic fungi Armillaria.</title>
        <authorList>
            <person name="Sipos G."/>
            <person name="Prasanna A.N."/>
            <person name="Walter M.C."/>
            <person name="O'Connor E."/>
            <person name="Balint B."/>
            <person name="Krizsan K."/>
            <person name="Kiss B."/>
            <person name="Hess J."/>
            <person name="Varga T."/>
            <person name="Slot J."/>
            <person name="Riley R."/>
            <person name="Boka B."/>
            <person name="Rigling D."/>
            <person name="Barry K."/>
            <person name="Lee J."/>
            <person name="Mihaltcheva S."/>
            <person name="LaButti K."/>
            <person name="Lipzen A."/>
            <person name="Waldron R."/>
            <person name="Moloney N.M."/>
            <person name="Sperisen C."/>
            <person name="Kredics L."/>
            <person name="Vagvoelgyi C."/>
            <person name="Patrignani A."/>
            <person name="Fitzpatrick D."/>
            <person name="Nagy I."/>
            <person name="Doyle S."/>
            <person name="Anderson J.B."/>
            <person name="Grigoriev I.V."/>
            <person name="Gueldener U."/>
            <person name="Muensterkoetter M."/>
            <person name="Nagy L.G."/>
        </authorList>
    </citation>
    <scope>NUCLEOTIDE SEQUENCE [LARGE SCALE GENOMIC DNA]</scope>
    <source>
        <strain evidence="3">Ar21-2</strain>
    </source>
</reference>
<dbReference type="InParanoid" id="A0A2H3CF59"/>
<evidence type="ECO:0000256" key="1">
    <source>
        <dbReference type="SAM" id="Phobius"/>
    </source>
</evidence>
<keyword evidence="1" id="KW-1133">Transmembrane helix</keyword>
<feature type="transmembrane region" description="Helical" evidence="1">
    <location>
        <begin position="148"/>
        <end position="168"/>
    </location>
</feature>
<feature type="transmembrane region" description="Helical" evidence="1">
    <location>
        <begin position="45"/>
        <end position="69"/>
    </location>
</feature>
<protein>
    <submittedName>
        <fullName evidence="2">Uncharacterized protein</fullName>
    </submittedName>
</protein>